<keyword evidence="5" id="KW-0805">Transcription regulation</keyword>
<gene>
    <name evidence="12 13 14" type="primary">LOC101861956</name>
</gene>
<feature type="region of interest" description="Disordered" evidence="9">
    <location>
        <begin position="1431"/>
        <end position="2177"/>
    </location>
</feature>
<feature type="compositionally biased region" description="Low complexity" evidence="9">
    <location>
        <begin position="2152"/>
        <end position="2163"/>
    </location>
</feature>
<organism evidence="11 14">
    <name type="scientific">Aplysia californica</name>
    <name type="common">California sea hare</name>
    <dbReference type="NCBI Taxonomy" id="6500"/>
    <lineage>
        <taxon>Eukaryota</taxon>
        <taxon>Metazoa</taxon>
        <taxon>Spiralia</taxon>
        <taxon>Lophotrochozoa</taxon>
        <taxon>Mollusca</taxon>
        <taxon>Gastropoda</taxon>
        <taxon>Heterobranchia</taxon>
        <taxon>Euthyneura</taxon>
        <taxon>Tectipleura</taxon>
        <taxon>Aplysiida</taxon>
        <taxon>Aplysioidea</taxon>
        <taxon>Aplysiidae</taxon>
        <taxon>Aplysia</taxon>
    </lineage>
</organism>
<feature type="compositionally biased region" description="Polar residues" evidence="9">
    <location>
        <begin position="403"/>
        <end position="431"/>
    </location>
</feature>
<comment type="subcellular location">
    <subcellularLocation>
        <location evidence="1">Nucleus</location>
    </subcellularLocation>
</comment>
<dbReference type="RefSeq" id="XP_012938702.1">
    <property type="nucleotide sequence ID" value="XM_013083248.2"/>
</dbReference>
<feature type="compositionally biased region" description="Polar residues" evidence="9">
    <location>
        <begin position="2304"/>
        <end position="2313"/>
    </location>
</feature>
<feature type="compositionally biased region" description="Pro residues" evidence="9">
    <location>
        <begin position="1974"/>
        <end position="1986"/>
    </location>
</feature>
<feature type="region of interest" description="Disordered" evidence="9">
    <location>
        <begin position="2286"/>
        <end position="2338"/>
    </location>
</feature>
<feature type="compositionally biased region" description="Basic and acidic residues" evidence="9">
    <location>
        <begin position="1800"/>
        <end position="1829"/>
    </location>
</feature>
<feature type="compositionally biased region" description="Basic and acidic residues" evidence="9">
    <location>
        <begin position="2070"/>
        <end position="2091"/>
    </location>
</feature>
<feature type="compositionally biased region" description="Basic residues" evidence="9">
    <location>
        <begin position="1747"/>
        <end position="1799"/>
    </location>
</feature>
<feature type="region of interest" description="Disordered" evidence="9">
    <location>
        <begin position="2629"/>
        <end position="2657"/>
    </location>
</feature>
<feature type="compositionally biased region" description="Basic and acidic residues" evidence="9">
    <location>
        <begin position="1660"/>
        <end position="1675"/>
    </location>
</feature>
<evidence type="ECO:0000313" key="11">
    <source>
        <dbReference type="Proteomes" id="UP000694888"/>
    </source>
</evidence>
<feature type="domain" description="C2H2-type" evidence="10">
    <location>
        <begin position="1278"/>
        <end position="1307"/>
    </location>
</feature>
<accession>A0ABM1A150</accession>
<feature type="compositionally biased region" description="Basic and acidic residues" evidence="9">
    <location>
        <begin position="1684"/>
        <end position="1699"/>
    </location>
</feature>
<dbReference type="Pfam" id="PF00096">
    <property type="entry name" value="zf-C2H2"/>
    <property type="match status" value="4"/>
</dbReference>
<sequence length="2670" mass="292123">MRTKVDKDHKKVTEAKLKMSMTSPKVVLDAEDCAKLLDGMGKTSVVVVERGGKMVAALPSTSTSSTLSSSTSSGTTKSKGVSASQLKSSKSPSNVHQPSSSGASEGKNDNDGTKSPTSLHHNHNKREVNNKSEVTTKAIPKPPKKRRGNDKKFESVESTPACLSNGEATSTSASSFTDQVESAEVKVSAITPSDVCSHSESSQKHSLGNLSPHHPGSTSNNNNHLISGTHLLLPEESSLSQGSEKASLQTTPTSPSVLPTQVSSLSSSPSSSLPSKFRHKDHSQAHESYQNAIHNSASNTPNVVYSKNCFDTPISSEKSSEIAADIVVSEQGHGCEVGLSLGSSSTPAVKSGNFQQLPEQEEPMNLSTSCKSAVSLVSSQTQAGTSPKESNALEEVAASLVPQLSPTQGSTNVSVPSAVSLKPQPTAQSSVHGKKSRKKSPKRSSVIENGDTYVQRKPLSSPSNGNSSIIDKMDVSEKVTEPASGSSEPVSGAVQCQDTSSPNVPSEVLQRINVSSSVQEKVITDSSAEPPASLSTKVDSQSKCELVPSATSSVNPATLCSNGHLSETSSTATSTPATADICSNKDTLKVPSQAPSISTETSANANSDKKVVKIKRPPKKRIEIPMDEVSCADRTAQYLQTINDVIENFVFVPEPPEEECCLTEEEEAAIRDLFEEPPKAKNAAQNRKKTGSASAGHTSSRGASSVGSSHYAKAKAVGGTAASKPPKKRVTAVVAEVGISTKSADSDLDQSNVANVVDSVVADGSQLTSAAKCDNVPTSETQVKVAVKSDTSVKRKKKSKKPVSNTPELSEEHGVHDENEGFSKVEESTSAVCSSEKEAKSKGVSVSKESNLLGKNGESVKDCSKVSSTSSKPKKRKKTAGKPKVSQLAPPESEVQVANHVNVETLVPQDKDSVVSGRVETSDIGESIASTSGGSEQDTPVHEPETKDEMTNTEIEAGESQDTGLESAGEDNKPVRRYKKRLDFVKCSQCDHQARGRSALSRHMKKVHMLEVNMPYKCPHCHYGCTKMASLNRHLFTHGVFPCSRCDFETDERAKLLEHISELHKDKLDMKLCKVCNRYIKCDQITIEEHTDNCQGPTPFKCSQCDKEFKYASSLKVHFHTHFPDEPKRFKCELCEYRTNYKANLHKHHKNMHASRDRDVQCPDCGKMFSTEDNMRRHRKVHTLVRPFACETCKKTFKTSGALKGHQLIHTATRPYSCNIPGCSRSFRTPKFLKSHQEEFHRLVPKKFFCNVEGCNFSFFKRSHLKRHAITHTGERNYHCTWPGCSKSFRHADNLKVHFRSHTNEKPVQCHLCDFKCKQRNSLFWHKKRVHQVIDTSALPRRSDPGSRPGSSEASSDSSNQVPDSVDKARDSPATPSTTKVAAETGLNESGNIPPSVTSGAGEVTPESQAPGQHHVAEDIEQEAMETVTALDPVRESMNSPEFRGPKDLYEFKSDDESEEESPGNFRRDKVALTVLTPLPPPPKELLRKNELQEKKEKEKIEKADKKELEKKERLEKKEQEKKEKAEKKELEKKEKTEQKEKEKKEKAEKKEQAKQEKAELKEKERQEKLELLKKQKEEKAAQKEQERKAKIEMKVKEKEEIKEKARLEKEEKMLEIEKKKKQKLEEKEKRQAKEKVEKVAEHPDPSSGKKSPRRKKSPARGDSDVVEKKSEPIKTVKGKRKRGSDVSVDKSKNAEDNKMAGSPPKKKKISPKKPNTSEPPAGPVSSPRLAARKSPAIVKKVASVSKLKKKTPPKRKPSARIKAKKALAKKSTKSPKTAKKKKSMQKVIVKKRPGRKRGPTKDKEKEEETKEEKEEAEETKENVEKTEEPAVVQKEVELEEEAEEEVVETESQPDPPVEVPSRPEEVASSRPASPEYSEENMIQGVASPYRDFSDADNLEEENMPVETEKEDEGRSPSPCPQPESLEDQADSEEAKAPEEEQMVNNVEEEIVDEATSYAVEESDDDEVSNDIPLTPPRAPAPPPPESSEDEMEQEDPEPAPFSVPGPNTPFSVPGPNTPFSVPPPTNLVQQHSVHSEEAPMSAVPSVPSMENLHSAGSVDAQQPLGSVEMPHHGSVETNHPHGSVEMHSHSSMDMASHGGMESRPQGSVEMQQPLGSVEMQHSHGSIPEPRSQPERVVSAEQTPEGVVRDGSSSLPDTSSYSLPPQPLPEHSQQTTEAAKEYFDEYLKSLTHTRGASMVPSPGGLQQLEAMVDKSGPGSREMTKSPATGLPTSVITSNLDGTLPSLAPADLRSRMDALAASERHHESFYPRDTASALPRLPERQTATPLAPNVGAPPPPPAFDTFSSLNSLHSAATVPGSRESSYLRQPDNLFSGPPVTNSFMAEAMFPRQAMTTPFLTPQPTERSSLSRIPDSTPLRSSTSSSLLRRTTTMPGSEMFPAPPMPQAMPRHPFSNAWTGQDGRPTHWQNPYLQRQPNMATASNPFFPSKENYLGSRDFMFDPSARTSTERGMFPCLPSSQTQDSFQLDRFDLSNYFPNAMTPYSGSPGSLDYTRSAHPTAPKPFDERYRQTAAAAATAAIQDFRALPPTTASTDMFSSIGVNSGFNLYAGTAAYGQHVSDNVNSAFLSHPTTAQHAMLERDYAAAAAHRGFYPHQNTPYPFIEDRQYPGASKLSHAHATSTTGTQERDLMSRSAVPESQMQDPYRTMLYRY</sequence>
<dbReference type="PANTHER" id="PTHR46179:SF13">
    <property type="entry name" value="C2H2-TYPE DOMAIN-CONTAINING PROTEIN"/>
    <property type="match status" value="1"/>
</dbReference>
<feature type="compositionally biased region" description="Polar residues" evidence="9">
    <location>
        <begin position="2105"/>
        <end position="2115"/>
    </location>
</feature>
<feature type="compositionally biased region" description="Low complexity" evidence="9">
    <location>
        <begin position="247"/>
        <end position="275"/>
    </location>
</feature>
<feature type="compositionally biased region" description="Basic residues" evidence="9">
    <location>
        <begin position="872"/>
        <end position="881"/>
    </location>
</feature>
<feature type="compositionally biased region" description="Acidic residues" evidence="9">
    <location>
        <begin position="1838"/>
        <end position="1849"/>
    </location>
</feature>
<dbReference type="RefSeq" id="XP_012938700.1">
    <property type="nucleotide sequence ID" value="XM_013083246.2"/>
</dbReference>
<feature type="domain" description="C2H2-type" evidence="10">
    <location>
        <begin position="1188"/>
        <end position="1215"/>
    </location>
</feature>
<feature type="compositionally biased region" description="Polar residues" evidence="9">
    <location>
        <begin position="190"/>
        <end position="209"/>
    </location>
</feature>
<dbReference type="GeneID" id="101861956"/>
<feature type="region of interest" description="Disordered" evidence="9">
    <location>
        <begin position="675"/>
        <end position="709"/>
    </location>
</feature>
<dbReference type="PROSITE" id="PS00028">
    <property type="entry name" value="ZINC_FINGER_C2H2_1"/>
    <property type="match status" value="7"/>
</dbReference>
<feature type="region of interest" description="Disordered" evidence="9">
    <location>
        <begin position="55"/>
        <end position="288"/>
    </location>
</feature>
<feature type="domain" description="C2H2-type" evidence="10">
    <location>
        <begin position="1100"/>
        <end position="1127"/>
    </location>
</feature>
<feature type="compositionally biased region" description="Polar residues" evidence="9">
    <location>
        <begin position="2356"/>
        <end position="2369"/>
    </location>
</feature>
<evidence type="ECO:0000256" key="2">
    <source>
        <dbReference type="ARBA" id="ARBA00022723"/>
    </source>
</evidence>
<feature type="compositionally biased region" description="Pro residues" evidence="9">
    <location>
        <begin position="1999"/>
        <end position="2008"/>
    </location>
</feature>
<evidence type="ECO:0000256" key="8">
    <source>
        <dbReference type="PROSITE-ProRule" id="PRU00042"/>
    </source>
</evidence>
<feature type="compositionally biased region" description="Polar residues" evidence="9">
    <location>
        <begin position="94"/>
        <end position="103"/>
    </location>
</feature>
<proteinExistence type="predicted"/>
<dbReference type="SUPFAM" id="SSF57667">
    <property type="entry name" value="beta-beta-alpha zinc fingers"/>
    <property type="match status" value="4"/>
</dbReference>
<reference evidence="12 13" key="1">
    <citation type="submission" date="2025-05" db="UniProtKB">
        <authorList>
            <consortium name="RefSeq"/>
        </authorList>
    </citation>
    <scope>IDENTIFICATION</scope>
</reference>
<feature type="compositionally biased region" description="Polar residues" evidence="9">
    <location>
        <begin position="1387"/>
        <end position="1399"/>
    </location>
</feature>
<keyword evidence="2" id="KW-0479">Metal-binding</keyword>
<keyword evidence="7" id="KW-0539">Nucleus</keyword>
<feature type="compositionally biased region" description="Basic and acidic residues" evidence="9">
    <location>
        <begin position="1444"/>
        <end position="1455"/>
    </location>
</feature>
<feature type="compositionally biased region" description="Polar residues" evidence="9">
    <location>
        <begin position="458"/>
        <end position="469"/>
    </location>
</feature>
<evidence type="ECO:0000256" key="1">
    <source>
        <dbReference type="ARBA" id="ARBA00004123"/>
    </source>
</evidence>
<feature type="domain" description="C2H2-type" evidence="10">
    <location>
        <begin position="1160"/>
        <end position="1187"/>
    </location>
</feature>
<evidence type="ECO:0000256" key="7">
    <source>
        <dbReference type="ARBA" id="ARBA00023242"/>
    </source>
</evidence>
<feature type="region of interest" description="Disordered" evidence="9">
    <location>
        <begin position="2215"/>
        <end position="2236"/>
    </location>
</feature>
<evidence type="ECO:0000313" key="14">
    <source>
        <dbReference type="RefSeq" id="XP_012938702.1"/>
    </source>
</evidence>
<feature type="compositionally biased region" description="Polar residues" evidence="9">
    <location>
        <begin position="1353"/>
        <end position="1363"/>
    </location>
</feature>
<evidence type="ECO:0000259" key="10">
    <source>
        <dbReference type="PROSITE" id="PS50157"/>
    </source>
</evidence>
<feature type="compositionally biased region" description="Polar residues" evidence="9">
    <location>
        <begin position="216"/>
        <end position="226"/>
    </location>
</feature>
<dbReference type="InterPro" id="IPR051061">
    <property type="entry name" value="Zinc_finger_trans_reg"/>
</dbReference>
<feature type="compositionally biased region" description="Basic and acidic residues" evidence="9">
    <location>
        <begin position="810"/>
        <end position="827"/>
    </location>
</feature>
<feature type="compositionally biased region" description="Low complexity" evidence="9">
    <location>
        <begin position="2374"/>
        <end position="2391"/>
    </location>
</feature>
<feature type="compositionally biased region" description="Polar residues" evidence="9">
    <location>
        <begin position="156"/>
        <end position="180"/>
    </location>
</feature>
<dbReference type="PROSITE" id="PS50157">
    <property type="entry name" value="ZINC_FINGER_C2H2_2"/>
    <property type="match status" value="8"/>
</dbReference>
<dbReference type="InterPro" id="IPR013087">
    <property type="entry name" value="Znf_C2H2_type"/>
</dbReference>
<dbReference type="Proteomes" id="UP000694888">
    <property type="component" value="Unplaced"/>
</dbReference>
<feature type="compositionally biased region" description="Low complexity" evidence="9">
    <location>
        <begin position="1734"/>
        <end position="1746"/>
    </location>
</feature>
<feature type="compositionally biased region" description="Basic and acidic residues" evidence="9">
    <location>
        <begin position="471"/>
        <end position="480"/>
    </location>
</feature>
<evidence type="ECO:0000256" key="6">
    <source>
        <dbReference type="ARBA" id="ARBA00023163"/>
    </source>
</evidence>
<keyword evidence="3 8" id="KW-0863">Zinc-finger</keyword>
<keyword evidence="4" id="KW-0862">Zinc</keyword>
<dbReference type="InterPro" id="IPR036236">
    <property type="entry name" value="Znf_C2H2_sf"/>
</dbReference>
<feature type="compositionally biased region" description="Acidic residues" evidence="9">
    <location>
        <begin position="1895"/>
        <end position="1904"/>
    </location>
</feature>
<feature type="region of interest" description="Disordered" evidence="9">
    <location>
        <begin position="775"/>
        <end position="951"/>
    </location>
</feature>
<protein>
    <submittedName>
        <fullName evidence="12 13">Uncharacterized protein LOC101861956</fullName>
    </submittedName>
</protein>
<feature type="compositionally biased region" description="Basic and acidic residues" evidence="9">
    <location>
        <begin position="1485"/>
        <end position="1645"/>
    </location>
</feature>
<evidence type="ECO:0000256" key="3">
    <source>
        <dbReference type="ARBA" id="ARBA00022771"/>
    </source>
</evidence>
<feature type="domain" description="C2H2-type" evidence="10">
    <location>
        <begin position="1248"/>
        <end position="1277"/>
    </location>
</feature>
<evidence type="ECO:0000256" key="5">
    <source>
        <dbReference type="ARBA" id="ARBA00023015"/>
    </source>
</evidence>
<feature type="compositionally biased region" description="Polar residues" evidence="9">
    <location>
        <begin position="483"/>
        <end position="504"/>
    </location>
</feature>
<feature type="compositionally biased region" description="Low complexity" evidence="9">
    <location>
        <begin position="60"/>
        <end position="93"/>
    </location>
</feature>
<feature type="compositionally biased region" description="Basic residues" evidence="9">
    <location>
        <begin position="432"/>
        <end position="442"/>
    </location>
</feature>
<feature type="region of interest" description="Disordered" evidence="9">
    <location>
        <begin position="403"/>
        <end position="539"/>
    </location>
</feature>
<dbReference type="SMART" id="SM00355">
    <property type="entry name" value="ZnF_C2H2"/>
    <property type="match status" value="11"/>
</dbReference>
<feature type="domain" description="C2H2-type" evidence="10">
    <location>
        <begin position="1216"/>
        <end position="1241"/>
    </location>
</feature>
<evidence type="ECO:0000313" key="13">
    <source>
        <dbReference type="RefSeq" id="XP_012938701.1"/>
    </source>
</evidence>
<feature type="compositionally biased region" description="Polar residues" evidence="9">
    <location>
        <begin position="512"/>
        <end position="539"/>
    </location>
</feature>
<evidence type="ECO:0000256" key="4">
    <source>
        <dbReference type="ARBA" id="ARBA00022833"/>
    </source>
</evidence>
<feature type="compositionally biased region" description="Polar residues" evidence="9">
    <location>
        <begin position="237"/>
        <end position="246"/>
    </location>
</feature>
<dbReference type="PANTHER" id="PTHR46179">
    <property type="entry name" value="ZINC FINGER PROTEIN"/>
    <property type="match status" value="1"/>
</dbReference>
<keyword evidence="6" id="KW-0804">Transcription</keyword>
<keyword evidence="11" id="KW-1185">Reference proteome</keyword>
<feature type="compositionally biased region" description="Basic and acidic residues" evidence="9">
    <location>
        <begin position="939"/>
        <end position="950"/>
    </location>
</feature>
<evidence type="ECO:0000313" key="12">
    <source>
        <dbReference type="RefSeq" id="XP_012938700.1"/>
    </source>
</evidence>
<name>A0ABM1A150_APLCA</name>
<feature type="domain" description="C2H2-type" evidence="10">
    <location>
        <begin position="1130"/>
        <end position="1158"/>
    </location>
</feature>
<feature type="region of interest" description="Disordered" evidence="9">
    <location>
        <begin position="1336"/>
        <end position="1415"/>
    </location>
</feature>
<feature type="compositionally biased region" description="Polar residues" evidence="9">
    <location>
        <begin position="928"/>
        <end position="938"/>
    </location>
</feature>
<feature type="compositionally biased region" description="Low complexity" evidence="9">
    <location>
        <begin position="699"/>
        <end position="709"/>
    </location>
</feature>
<feature type="domain" description="C2H2-type" evidence="10">
    <location>
        <begin position="985"/>
        <end position="1013"/>
    </location>
</feature>
<dbReference type="Gene3D" id="3.30.160.60">
    <property type="entry name" value="Classic Zinc Finger"/>
    <property type="match status" value="7"/>
</dbReference>
<dbReference type="RefSeq" id="XP_012938701.1">
    <property type="nucleotide sequence ID" value="XM_013083247.2"/>
</dbReference>
<feature type="region of interest" description="Disordered" evidence="9">
    <location>
        <begin position="2356"/>
        <end position="2429"/>
    </location>
</feature>
<feature type="compositionally biased region" description="Acidic residues" evidence="9">
    <location>
        <begin position="1987"/>
        <end position="1998"/>
    </location>
</feature>
<evidence type="ECO:0000256" key="9">
    <source>
        <dbReference type="SAM" id="MobiDB-lite"/>
    </source>
</evidence>